<evidence type="ECO:0008006" key="9">
    <source>
        <dbReference type="Google" id="ProtNLM"/>
    </source>
</evidence>
<dbReference type="PANTHER" id="PTHR43772">
    <property type="entry name" value="ENDO-1,4-BETA-XYLANASE"/>
    <property type="match status" value="1"/>
</dbReference>
<dbReference type="AlphaFoldDB" id="V2Y5E8"/>
<keyword evidence="5 6" id="KW-0326">Glycosidase</keyword>
<keyword evidence="2" id="KW-0858">Xylan degradation</keyword>
<dbReference type="Pfam" id="PF04616">
    <property type="entry name" value="Glyco_hydro_43"/>
    <property type="match status" value="1"/>
</dbReference>
<dbReference type="GO" id="GO:0045493">
    <property type="term" value="P:xylan catabolic process"/>
    <property type="evidence" value="ECO:0007669"/>
    <property type="project" value="UniProtKB-KW"/>
</dbReference>
<dbReference type="InterPro" id="IPR006710">
    <property type="entry name" value="Glyco_hydro_43"/>
</dbReference>
<dbReference type="SUPFAM" id="SSF75005">
    <property type="entry name" value="Arabinanase/levansucrase/invertase"/>
    <property type="match status" value="1"/>
</dbReference>
<dbReference type="PANTHER" id="PTHR43772:SF2">
    <property type="entry name" value="PUTATIVE (AFU_ORTHOLOGUE AFUA_2G04480)-RELATED"/>
    <property type="match status" value="1"/>
</dbReference>
<dbReference type="EMBL" id="ACIL03000012">
    <property type="protein sequence ID" value="ESL03317.1"/>
    <property type="molecule type" value="Genomic_DNA"/>
</dbReference>
<accession>V2Y5E8</accession>
<keyword evidence="3 6" id="KW-0378">Hydrolase</keyword>
<evidence type="ECO:0000256" key="4">
    <source>
        <dbReference type="ARBA" id="ARBA00023277"/>
    </source>
</evidence>
<dbReference type="RefSeq" id="WP_023354356.1">
    <property type="nucleotide sequence ID" value="NZ_KI535367.1"/>
</dbReference>
<dbReference type="InterPro" id="IPR023296">
    <property type="entry name" value="Glyco_hydro_beta-prop_sf"/>
</dbReference>
<organism evidence="7 8">
    <name type="scientific">Catonella morbi ATCC 51271</name>
    <dbReference type="NCBI Taxonomy" id="592026"/>
    <lineage>
        <taxon>Bacteria</taxon>
        <taxon>Bacillati</taxon>
        <taxon>Bacillota</taxon>
        <taxon>Clostridia</taxon>
        <taxon>Lachnospirales</taxon>
        <taxon>Lachnospiraceae</taxon>
        <taxon>Catonella</taxon>
    </lineage>
</organism>
<dbReference type="Proteomes" id="UP000018227">
    <property type="component" value="Unassembled WGS sequence"/>
</dbReference>
<gene>
    <name evidence="7" type="ORF">GCWU0000282_001477</name>
</gene>
<dbReference type="eggNOG" id="COG3534">
    <property type="taxonomic scope" value="Bacteria"/>
</dbReference>
<evidence type="ECO:0000256" key="2">
    <source>
        <dbReference type="ARBA" id="ARBA00022651"/>
    </source>
</evidence>
<keyword evidence="2" id="KW-0624">Polysaccharide degradation</keyword>
<dbReference type="HOGENOM" id="CLU_009397_11_0_9"/>
<reference evidence="7 8" key="1">
    <citation type="submission" date="2013-06" db="EMBL/GenBank/DDBJ databases">
        <authorList>
            <person name="Weinstock G."/>
            <person name="Sodergren E."/>
            <person name="Clifton S."/>
            <person name="Fulton L."/>
            <person name="Fulton B."/>
            <person name="Courtney L."/>
            <person name="Fronick C."/>
            <person name="Harrison M."/>
            <person name="Strong C."/>
            <person name="Farmer C."/>
            <person name="Delahaunty K."/>
            <person name="Markovic C."/>
            <person name="Hall O."/>
            <person name="Minx P."/>
            <person name="Tomlinson C."/>
            <person name="Mitreva M."/>
            <person name="Nelson J."/>
            <person name="Hou S."/>
            <person name="Wollam A."/>
            <person name="Pepin K.H."/>
            <person name="Johnson M."/>
            <person name="Bhonagiri V."/>
            <person name="Nash W.E."/>
            <person name="Warren W."/>
            <person name="Chinwalla A."/>
            <person name="Mardis E.R."/>
            <person name="Wilson R.K."/>
        </authorList>
    </citation>
    <scope>NUCLEOTIDE SEQUENCE [LARGE SCALE GENOMIC DNA]</scope>
    <source>
        <strain evidence="7 8">ATCC 51271</strain>
    </source>
</reference>
<evidence type="ECO:0000256" key="5">
    <source>
        <dbReference type="ARBA" id="ARBA00023295"/>
    </source>
</evidence>
<comment type="caution">
    <text evidence="7">The sequence shown here is derived from an EMBL/GenBank/DDBJ whole genome shotgun (WGS) entry which is preliminary data.</text>
</comment>
<dbReference type="GO" id="GO:0004553">
    <property type="term" value="F:hydrolase activity, hydrolyzing O-glycosyl compounds"/>
    <property type="evidence" value="ECO:0007669"/>
    <property type="project" value="InterPro"/>
</dbReference>
<proteinExistence type="inferred from homology"/>
<dbReference type="InterPro" id="IPR052176">
    <property type="entry name" value="Glycosyl_Hydrlase_43_Enz"/>
</dbReference>
<sequence>MGDVRYADGRQMNRFIPFDPAVINDGGRILLYYGWALTQKEPKSPMSKKKYQEMMQNMFHKSQEELFNEPQSVMGANVVELEDDMLTVKGEPVRMLPGENMAEGTEFEGHAFFEASSIRKIGELYYFIYSSSLNHELCYATSRYPDRDFHYGGVIVSNGDIGINGRKESERLAATGNNHGSIEKVNGEWYIFYHRQTHLNSFNRQGCAEKITISKDGEIAQVEMTSCGLNSGPLAGEGEYPAAIACILTDGHMPHLGNTIRQYRHPMITHSDNERYIANIRKNTLIGYKYFNMYGKTEVTVFTRGRGRGILYILTDDKQIVGEIQINPAKEWEGYSTLIDLKGTHALYFEYEGRDTIEMLKIKFNPQKLSSQT</sequence>
<dbReference type="Gene3D" id="2.115.10.20">
    <property type="entry name" value="Glycosyl hydrolase domain, family 43"/>
    <property type="match status" value="1"/>
</dbReference>
<keyword evidence="4" id="KW-0119">Carbohydrate metabolism</keyword>
<name>V2Y5E8_9FIRM</name>
<keyword evidence="8" id="KW-1185">Reference proteome</keyword>
<evidence type="ECO:0000313" key="7">
    <source>
        <dbReference type="EMBL" id="ESL03317.1"/>
    </source>
</evidence>
<evidence type="ECO:0000256" key="1">
    <source>
        <dbReference type="ARBA" id="ARBA00009865"/>
    </source>
</evidence>
<evidence type="ECO:0000256" key="6">
    <source>
        <dbReference type="RuleBase" id="RU361187"/>
    </source>
</evidence>
<evidence type="ECO:0000313" key="8">
    <source>
        <dbReference type="Proteomes" id="UP000018227"/>
    </source>
</evidence>
<evidence type="ECO:0000256" key="3">
    <source>
        <dbReference type="ARBA" id="ARBA00022801"/>
    </source>
</evidence>
<dbReference type="STRING" id="592026.GCWU0000282_001477"/>
<comment type="similarity">
    <text evidence="1 6">Belongs to the glycosyl hydrolase 43 family.</text>
</comment>
<protein>
    <recommendedName>
        <fullName evidence="9">Glycosyl hydrolase, family 43</fullName>
    </recommendedName>
</protein>